<name>A0A3D8PK64_9BACI</name>
<proteinExistence type="predicted"/>
<dbReference type="InterPro" id="IPR058926">
    <property type="entry name" value="YmzB-like"/>
</dbReference>
<dbReference type="RefSeq" id="WP_115774424.1">
    <property type="nucleotide sequence ID" value="NZ_PIOC01000025.1"/>
</dbReference>
<dbReference type="Proteomes" id="UP000257143">
    <property type="component" value="Unassembled WGS sequence"/>
</dbReference>
<protein>
    <submittedName>
        <fullName evidence="1">Uncharacterized protein</fullName>
    </submittedName>
</protein>
<reference evidence="2" key="1">
    <citation type="submission" date="2017-11" db="EMBL/GenBank/DDBJ databases">
        <authorList>
            <person name="Zhu W."/>
        </authorList>
    </citation>
    <scope>NUCLEOTIDE SEQUENCE [LARGE SCALE GENOMIC DNA]</scope>
    <source>
        <strain evidence="2">CAU 1183</strain>
    </source>
</reference>
<evidence type="ECO:0000313" key="1">
    <source>
        <dbReference type="EMBL" id="RDW16470.1"/>
    </source>
</evidence>
<gene>
    <name evidence="1" type="ORF">CWR48_16430</name>
</gene>
<sequence length="120" mass="13923">MDYHFLSIEEFNALLNQWQGQTIKIIKHELDDLDETLIDLNTISYSTNHRRIDEYEPLHSLRLNGGGAIETETDNFQSLPQSMYEIPLEDYALYEFDGTQFILSTARGVYTIELVSKGME</sequence>
<comment type="caution">
    <text evidence="1">The sequence shown here is derived from an EMBL/GenBank/DDBJ whole genome shotgun (WGS) entry which is preliminary data.</text>
</comment>
<dbReference type="Pfam" id="PF25846">
    <property type="entry name" value="YmzB"/>
    <property type="match status" value="1"/>
</dbReference>
<evidence type="ECO:0000313" key="2">
    <source>
        <dbReference type="Proteomes" id="UP000257143"/>
    </source>
</evidence>
<dbReference type="EMBL" id="PIOC01000025">
    <property type="protein sequence ID" value="RDW16470.1"/>
    <property type="molecule type" value="Genomic_DNA"/>
</dbReference>
<accession>A0A3D8PK64</accession>
<dbReference type="AlphaFoldDB" id="A0A3D8PK64"/>
<keyword evidence="2" id="KW-1185">Reference proteome</keyword>
<dbReference type="OrthoDB" id="2705224at2"/>
<organism evidence="1 2">
    <name type="scientific">Oceanobacillus arenosus</name>
    <dbReference type="NCBI Taxonomy" id="1229153"/>
    <lineage>
        <taxon>Bacteria</taxon>
        <taxon>Bacillati</taxon>
        <taxon>Bacillota</taxon>
        <taxon>Bacilli</taxon>
        <taxon>Bacillales</taxon>
        <taxon>Bacillaceae</taxon>
        <taxon>Oceanobacillus</taxon>
    </lineage>
</organism>